<accession>A0ABT2NY14</accession>
<protein>
    <submittedName>
        <fullName evidence="1">Eco47II family restriction endonuclease</fullName>
        <ecNumber evidence="1">3.1.21.-</ecNumber>
    </submittedName>
</protein>
<evidence type="ECO:0000313" key="2">
    <source>
        <dbReference type="Proteomes" id="UP001431192"/>
    </source>
</evidence>
<evidence type="ECO:0000313" key="1">
    <source>
        <dbReference type="EMBL" id="MCT8985288.1"/>
    </source>
</evidence>
<keyword evidence="2" id="KW-1185">Reference proteome</keyword>
<keyword evidence="1" id="KW-0255">Endonuclease</keyword>
<dbReference type="Pfam" id="PF09553">
    <property type="entry name" value="RE_Eco47II"/>
    <property type="match status" value="1"/>
</dbReference>
<keyword evidence="1" id="KW-0540">Nuclease</keyword>
<dbReference type="GO" id="GO:0016787">
    <property type="term" value="F:hydrolase activity"/>
    <property type="evidence" value="ECO:0007669"/>
    <property type="project" value="UniProtKB-KW"/>
</dbReference>
<keyword evidence="1" id="KW-0378">Hydrolase</keyword>
<dbReference type="EMBL" id="JAODOQ010000001">
    <property type="protein sequence ID" value="MCT8985288.1"/>
    <property type="molecule type" value="Genomic_DNA"/>
</dbReference>
<dbReference type="RefSeq" id="WP_261731848.1">
    <property type="nucleotide sequence ID" value="NZ_JAODOQ010000001.1"/>
</dbReference>
<dbReference type="Proteomes" id="UP001431192">
    <property type="component" value="Unassembled WGS sequence"/>
</dbReference>
<dbReference type="InterPro" id="IPR019057">
    <property type="entry name" value="Restrct_endonuc_II_Eco47II"/>
</dbReference>
<gene>
    <name evidence="1" type="ORF">N4T56_00485</name>
</gene>
<proteinExistence type="predicted"/>
<dbReference type="EC" id="3.1.21.-" evidence="1"/>
<name>A0ABT2NY14_9GAMM</name>
<comment type="caution">
    <text evidence="1">The sequence shown here is derived from an EMBL/GenBank/DDBJ whole genome shotgun (WGS) entry which is preliminary data.</text>
</comment>
<reference evidence="1" key="1">
    <citation type="submission" date="2022-09" db="EMBL/GenBank/DDBJ databases">
        <title>Shewanella sp. KJ10-1 sp.nov, isolated from marine algae.</title>
        <authorList>
            <person name="Butt M."/>
            <person name="Lee J.K."/>
            <person name="Kim J.M."/>
            <person name="Choi D.G."/>
        </authorList>
    </citation>
    <scope>NUCLEOTIDE SEQUENCE</scope>
    <source>
        <strain evidence="1">KJ10-1</strain>
    </source>
</reference>
<dbReference type="GO" id="GO:0004519">
    <property type="term" value="F:endonuclease activity"/>
    <property type="evidence" value="ECO:0007669"/>
    <property type="project" value="UniProtKB-KW"/>
</dbReference>
<sequence>MRAFNRDNLKHAIRSSVRRVYEAQTTTPDLYRNTLDCFSAAIDSVVQGISLDDWLLQERERQIQKTKQNAIGSLHEEVMGSIEGVTNPPVGNLIDIICHEKRIVAEVKNKHNTTKGNHKVSIYRDLATALIQYPGYTAYYVEILPANCAVYNDVFTPSDNQTRSRLPERHDIRKIDGRSFYALLTGQSDAIDELYRELPHLIAEIINEEFGTQLNSNAVTSSNAFDTNFTKAYGKN</sequence>
<organism evidence="1 2">
    <name type="scientific">Shewanella phaeophyticola</name>
    <dbReference type="NCBI Taxonomy" id="2978345"/>
    <lineage>
        <taxon>Bacteria</taxon>
        <taxon>Pseudomonadati</taxon>
        <taxon>Pseudomonadota</taxon>
        <taxon>Gammaproteobacteria</taxon>
        <taxon>Alteromonadales</taxon>
        <taxon>Shewanellaceae</taxon>
        <taxon>Shewanella</taxon>
    </lineage>
</organism>